<dbReference type="PANTHER" id="PTHR21310">
    <property type="entry name" value="AMINOGLYCOSIDE PHOSPHOTRANSFERASE-RELATED-RELATED"/>
    <property type="match status" value="1"/>
</dbReference>
<dbReference type="Pfam" id="PF01636">
    <property type="entry name" value="APH"/>
    <property type="match status" value="1"/>
</dbReference>
<dbReference type="InterPro" id="IPR051678">
    <property type="entry name" value="AGP_Transferase"/>
</dbReference>
<evidence type="ECO:0000259" key="1">
    <source>
        <dbReference type="Pfam" id="PF01636"/>
    </source>
</evidence>
<proteinExistence type="predicted"/>
<dbReference type="CDD" id="cd05120">
    <property type="entry name" value="APH_ChoK_like"/>
    <property type="match status" value="1"/>
</dbReference>
<reference evidence="2 3" key="1">
    <citation type="journal article" date="2018" name="PLoS Genet.">
        <title>Repeat elements organise 3D genome structure and mediate transcription in the filamentous fungus Epichloe festucae.</title>
        <authorList>
            <person name="Winter D.J."/>
            <person name="Ganley A.R.D."/>
            <person name="Young C.A."/>
            <person name="Liachko I."/>
            <person name="Schardl C.L."/>
            <person name="Dupont P.Y."/>
            <person name="Berry D."/>
            <person name="Ram A."/>
            <person name="Scott B."/>
            <person name="Cox M.P."/>
        </authorList>
    </citation>
    <scope>NUCLEOTIDE SEQUENCE [LARGE SCALE GENOMIC DNA]</scope>
    <source>
        <strain evidence="2 3">Fl1</strain>
    </source>
</reference>
<dbReference type="Gene3D" id="3.90.1200.10">
    <property type="match status" value="1"/>
</dbReference>
<keyword evidence="3" id="KW-1185">Reference proteome</keyword>
<accession>A0A7S9PWF5</accession>
<dbReference type="Proteomes" id="UP000594364">
    <property type="component" value="Chromosome 3"/>
</dbReference>
<sequence>MVTYIISKSDRQWRAMQEYQEHRARMKRHNLETMEQPFLDDEPMDSPKPLDCSQSAFQPLKLRQYPFKLSSVSEFRRVLLDPNLGGGLDGYNWAIRVGHDDSTYVFGTRNRSGLIMLLHKECQNAALLQMMAAAVSDAASSENQKSPILVHPEPKSFKQAQQNLLAFSNEAPQQNRDATKDGLRSIDKFPQPPYMKIHKLVRRVEDSRSYIAVVYEFIEESHNDPEVAKSMLDFFWHAGFGNVAQFGLPHIFNICIKVRPDENLSEAHAMQFIASHTSIPVPKVYYAFTHKGASYIVMRHIKGQMAGQGWLRRAEESKTQILTQLRSMIKELRSVPPPEGTGVSSIDGGPFYDCRLPSRLYWGPYATMREFHEALVDGISLDTDWTLDADLSELFEFYRRSGDKLVLTHGDLSSLNILVRGDAVVGIVDWETAGWFPAYWEYTCAKYVNPHNPFWADEVDQFLAPMPEELKIEAIRRKYFGAF</sequence>
<dbReference type="AlphaFoldDB" id="A0A7S9PWF5"/>
<name>A0A7S9PWF5_EPIFF</name>
<organism evidence="2 3">
    <name type="scientific">Epichloe festucae (strain Fl1)</name>
    <dbReference type="NCBI Taxonomy" id="877507"/>
    <lineage>
        <taxon>Eukaryota</taxon>
        <taxon>Fungi</taxon>
        <taxon>Dikarya</taxon>
        <taxon>Ascomycota</taxon>
        <taxon>Pezizomycotina</taxon>
        <taxon>Sordariomycetes</taxon>
        <taxon>Hypocreomycetidae</taxon>
        <taxon>Hypocreales</taxon>
        <taxon>Clavicipitaceae</taxon>
        <taxon>Epichloe</taxon>
    </lineage>
</organism>
<evidence type="ECO:0000313" key="2">
    <source>
        <dbReference type="EMBL" id="QPH02857.1"/>
    </source>
</evidence>
<dbReference type="InterPro" id="IPR011009">
    <property type="entry name" value="Kinase-like_dom_sf"/>
</dbReference>
<dbReference type="PANTHER" id="PTHR21310:SF55">
    <property type="entry name" value="AMINOGLYCOSIDE PHOSPHOTRANSFERASE DOMAIN-CONTAINING PROTEIN"/>
    <property type="match status" value="1"/>
</dbReference>
<protein>
    <recommendedName>
        <fullName evidence="1">Aminoglycoside phosphotransferase domain-containing protein</fullName>
    </recommendedName>
</protein>
<feature type="domain" description="Aminoglycoside phosphotransferase" evidence="1">
    <location>
        <begin position="262"/>
        <end position="462"/>
    </location>
</feature>
<dbReference type="SUPFAM" id="SSF56112">
    <property type="entry name" value="Protein kinase-like (PK-like)"/>
    <property type="match status" value="1"/>
</dbReference>
<dbReference type="EMBL" id="CP031387">
    <property type="protein sequence ID" value="QPH02857.1"/>
    <property type="molecule type" value="Genomic_DNA"/>
</dbReference>
<evidence type="ECO:0000313" key="3">
    <source>
        <dbReference type="Proteomes" id="UP000594364"/>
    </source>
</evidence>
<dbReference type="InterPro" id="IPR002575">
    <property type="entry name" value="Aminoglycoside_PTrfase"/>
</dbReference>
<gene>
    <name evidence="2" type="ORF">C2857_007075</name>
</gene>
<dbReference type="OrthoDB" id="8300194at2759"/>